<organism evidence="1 2">
    <name type="scientific">Trichoderma ghanense</name>
    <dbReference type="NCBI Taxonomy" id="65468"/>
    <lineage>
        <taxon>Eukaryota</taxon>
        <taxon>Fungi</taxon>
        <taxon>Dikarya</taxon>
        <taxon>Ascomycota</taxon>
        <taxon>Pezizomycotina</taxon>
        <taxon>Sordariomycetes</taxon>
        <taxon>Hypocreomycetidae</taxon>
        <taxon>Hypocreales</taxon>
        <taxon>Hypocreaceae</taxon>
        <taxon>Trichoderma</taxon>
    </lineage>
</organism>
<reference evidence="1 2" key="1">
    <citation type="submission" date="2018-01" db="EMBL/GenBank/DDBJ databases">
        <title>Genome characterization of the sugarcane-associated fungus Trichoderma ghanense CCMA-1212 and their application in lignocelulose bioconversion.</title>
        <authorList>
            <person name="Steindorff A.S."/>
            <person name="Mendes T.D."/>
            <person name="Vilela E.S.D."/>
            <person name="Rodrigues D.S."/>
            <person name="Formighieri E.F."/>
            <person name="Melo I.S."/>
            <person name="Favaro L.C.L."/>
        </authorList>
    </citation>
    <scope>NUCLEOTIDE SEQUENCE [LARGE SCALE GENOMIC DNA]</scope>
    <source>
        <strain evidence="1 2">CCMA-1212</strain>
    </source>
</reference>
<comment type="caution">
    <text evidence="1">The sequence shown here is derived from an EMBL/GenBank/DDBJ whole genome shotgun (WGS) entry which is preliminary data.</text>
</comment>
<sequence>MWEAFDGISNDYFVNDLRQASSGRVVVPASLNRPRLAAWDEPSEVHARVSRRLVAILLRAFECCHASSWLSPTYQDVPRRLASRDKASWRISEHTIPNSRPKRASWCGLLVQLSAADAAGTGRANARTCPTLSPLPTYIPYEIPRDMDLLWKLDGLPARLGKPPDPGLHL</sequence>
<name>A0ABY2H214_9HYPO</name>
<dbReference type="RefSeq" id="XP_073558444.1">
    <property type="nucleotide sequence ID" value="XM_073703018.1"/>
</dbReference>
<dbReference type="Proteomes" id="UP001642720">
    <property type="component" value="Unassembled WGS sequence"/>
</dbReference>
<keyword evidence="2" id="KW-1185">Reference proteome</keyword>
<proteinExistence type="predicted"/>
<dbReference type="EMBL" id="PPTA01000007">
    <property type="protein sequence ID" value="TFB02243.1"/>
    <property type="molecule type" value="Genomic_DNA"/>
</dbReference>
<evidence type="ECO:0000313" key="1">
    <source>
        <dbReference type="EMBL" id="TFB02243.1"/>
    </source>
</evidence>
<evidence type="ECO:0000313" key="2">
    <source>
        <dbReference type="Proteomes" id="UP001642720"/>
    </source>
</evidence>
<gene>
    <name evidence="1" type="ORF">CCMA1212_005773</name>
</gene>
<accession>A0ABY2H214</accession>
<dbReference type="GeneID" id="300577468"/>
<protein>
    <submittedName>
        <fullName evidence="1">Uncharacterized protein</fullName>
    </submittedName>
</protein>